<feature type="compositionally biased region" description="Polar residues" evidence="5">
    <location>
        <begin position="1554"/>
        <end position="1563"/>
    </location>
</feature>
<dbReference type="STRING" id="2880.D8LTD9"/>
<feature type="region of interest" description="Disordered" evidence="5">
    <location>
        <begin position="1360"/>
        <end position="1639"/>
    </location>
</feature>
<feature type="compositionally biased region" description="Basic and acidic residues" evidence="5">
    <location>
        <begin position="1603"/>
        <end position="1632"/>
    </location>
</feature>
<dbReference type="Pfam" id="PF00076">
    <property type="entry name" value="RRM_1"/>
    <property type="match status" value="1"/>
</dbReference>
<dbReference type="GO" id="GO:0008380">
    <property type="term" value="P:RNA splicing"/>
    <property type="evidence" value="ECO:0007669"/>
    <property type="project" value="UniProtKB-KW"/>
</dbReference>
<feature type="compositionally biased region" description="Basic and acidic residues" evidence="5">
    <location>
        <begin position="1210"/>
        <end position="1222"/>
    </location>
</feature>
<organism evidence="7 8">
    <name type="scientific">Ectocarpus siliculosus</name>
    <name type="common">Brown alga</name>
    <name type="synonym">Conferva siliculosa</name>
    <dbReference type="NCBI Taxonomy" id="2880"/>
    <lineage>
        <taxon>Eukaryota</taxon>
        <taxon>Sar</taxon>
        <taxon>Stramenopiles</taxon>
        <taxon>Ochrophyta</taxon>
        <taxon>PX clade</taxon>
        <taxon>Phaeophyceae</taxon>
        <taxon>Ectocarpales</taxon>
        <taxon>Ectocarpaceae</taxon>
        <taxon>Ectocarpus</taxon>
    </lineage>
</organism>
<dbReference type="GO" id="GO:0003723">
    <property type="term" value="F:RNA binding"/>
    <property type="evidence" value="ECO:0007669"/>
    <property type="project" value="UniProtKB-UniRule"/>
</dbReference>
<keyword evidence="2 4" id="KW-0694">RNA-binding</keyword>
<evidence type="ECO:0000313" key="8">
    <source>
        <dbReference type="Proteomes" id="UP000002630"/>
    </source>
</evidence>
<feature type="compositionally biased region" description="Basic and acidic residues" evidence="5">
    <location>
        <begin position="1721"/>
        <end position="1744"/>
    </location>
</feature>
<keyword evidence="8" id="KW-1185">Reference proteome</keyword>
<feature type="compositionally biased region" description="Basic and acidic residues" evidence="5">
    <location>
        <begin position="1074"/>
        <end position="1094"/>
    </location>
</feature>
<protein>
    <submittedName>
        <fullName evidence="7">RNA-binding region-containing protein (RNP-1)</fullName>
    </submittedName>
</protein>
<keyword evidence="1" id="KW-0507">mRNA processing</keyword>
<feature type="compositionally biased region" description="Basic and acidic residues" evidence="5">
    <location>
        <begin position="485"/>
        <end position="498"/>
    </location>
</feature>
<dbReference type="Proteomes" id="UP000002630">
    <property type="component" value="Linkage Group LG15"/>
</dbReference>
<feature type="compositionally biased region" description="Acidic residues" evidence="5">
    <location>
        <begin position="1524"/>
        <end position="1536"/>
    </location>
</feature>
<dbReference type="InParanoid" id="D8LTD9"/>
<feature type="compositionally biased region" description="Basic and acidic residues" evidence="5">
    <location>
        <begin position="1232"/>
        <end position="1245"/>
    </location>
</feature>
<sequence length="1955" mass="205244">MFAQQQSSSRHCPRRRRRRGAPGLIACSRSSDEVLQRSPNVSLSPVTGPGTTFSSVASAFDFQHHVGSDPASELLVLKHILTRECLLSRLEAVCGSLRKRFQLPAAKTTSDNGTTARMTEDGDGVVALLSRMRDATVAVIEAISVWRKDMTGHLPTAFVWHGDNYLLKITNDLNFLAGVQPLVDTLKMHPARFCRNPLMLPQTLDEQRRDGELCESGVDTTSPGARKRRHLYQVAQVLLDEEGLERERDYLRQESSKIAAATSGRGETSPELSGRHGFNAGGVRCAARPYATTSSVRKGGSQRTDGRPFSYSASSFACGRDPVTDDEELRRHQGGLSTWYEQARSQLVSLSSSPADEEYFLSSRRFWSKEELGDSMGGSSPPAPHRRSPGPIARGGKRSGYSTSAAAASGRGGGAEAGQRDATGRFSNDGTCGDNGGDDLFGERPQNHQQRGFPPPSQQTRSLQGVPADGQEGVQFKAGGGGGHSSERGGADVWSRPDRFGGGNSAALSCLTVDDIEQILRELDPLPATVAVCAAVVFLLGPEDQLPSDFLWPQGFEAVALPAEDFLRRLHETSGQRASASKAQFLAPVLQRENLLPEAIERQGGHAVASLCAWALEELQGCEEFADWSGMALEPWYETQLVPPARAQEDPTDCSDDVDGCEVRLIYKALHKLPHVGASYVLSLFEGKSGEGGLIVRAFDRARRDTFWLSLSRNKVDAFGSNATRSPSALAAALTRRLKTKPDVAAGTQRLVLLPLKKIEPCFDKKRKNTASTSASVSVSANSDGTEADPRGVVNAKPNPDSQPSNEDPAAAALPPQGSAQRSPQPRRSHPPAMRGSKVDDLGPLVEAEGDGSECSVRDGAGTQSVPSVVDADGADAADEHTGNQSEVEPVEVAASEENSIRNPHPTDSHENMALAGEITGDREKEEPAIQTTKAVKQAQAPPADSQNDYGQGGLGETGIEASGSYADDFTVDDNEAGLGLPGGAGVEESGSYADDFAADEDDNYYDNYDDDDADQMENRKGVDPLARAGGETAAASGVVRGGGGTTGSVLSNADVCPDKTTVSESVVSGPGGTEHDGGPSEGVHAREESKAEDDYGNEYSEEDDEHDQSAKTIVVVPSNRTAASLAEPEEPPSSSIDVPATGGGGALASQTPRSENYDEDFGDMEGTSATGAGAEPEQYIQEPDDDPRGSPGETASNPSMSTETTAVDEPGRVDAAERELLAEGGDAQEVQSHEGGDLETKYDEAQQQPLPTTTKHHTDDLTPASISIDSLGNMAKVSAGEGYASEFEDAPEETIQDDIETSMASEVAAAAVAAAESSALERVSERSVSDAPRLAANGAVNENDCFLTDDSVQDVIEEVGVQEDSPLATSPEGLVPQTSTSSRAEMSGADSDAVPAIAIAGDAAEEDHFEMEFEQEEAEPAQPPTMGTAGTEEIRSVPGDTPFPAESSPSPSLERNPAEEVDDENEGAGNATKEERHLSAAPEDVPSPSLSGKEPRDEGLSGGPVGEQAEVGGEAKETHSMTEGEDFEEDFEDDFASAGSDKEDGDVGFDNVQAGQKTSTPEVGSREETLVASAQQDGGGGAEAFSESEDLNLPESVATAGARDESVTGSEEREPGGESSQREAMESRQSVEEGFPSSLPEAEIKGLLETIGQVDIFRCNVDGDSLTCTCRYSTDDDTAKAKKGFHDLEMGEMTLKVDVEEAAPGTTDTSSAGNAGGDGSGDKAPAEGSSVEEKKPAASEEPPRRKKSRFAPPPTGAVDLQGGLGATPGAAGSGLLGIPGLGGGGLGLVGLPPASVHAAGAGGLGGLGLPGAMGGLGGMPAAMTPQMKSQIEIFVGNIPVGTTQQGLVDFLNAAMLKVGLNLQPGNPVTSCRLNSKFAFCVMRNPEEAAKALNLNGIPYLGNVLKMQRPSSYTGPPDRAVTWQVGEERVPESLLCVQMALAKDISVSRSGKMYR</sequence>
<feature type="region of interest" description="Disordered" evidence="5">
    <location>
        <begin position="1"/>
        <end position="22"/>
    </location>
</feature>
<dbReference type="SUPFAM" id="SSF54928">
    <property type="entry name" value="RNA-binding domain, RBD"/>
    <property type="match status" value="1"/>
</dbReference>
<feature type="compositionally biased region" description="Acidic residues" evidence="5">
    <location>
        <begin position="997"/>
        <end position="1016"/>
    </location>
</feature>
<feature type="compositionally biased region" description="Polar residues" evidence="5">
    <location>
        <begin position="1"/>
        <end position="10"/>
    </location>
</feature>
<dbReference type="EMBL" id="FN649056">
    <property type="protein sequence ID" value="CBN78049.1"/>
    <property type="molecule type" value="Genomic_DNA"/>
</dbReference>
<feature type="region of interest" description="Disordered" evidence="5">
    <location>
        <begin position="255"/>
        <end position="278"/>
    </location>
</feature>
<dbReference type="eggNOG" id="KOG0120">
    <property type="taxonomic scope" value="Eukaryota"/>
</dbReference>
<feature type="region of interest" description="Disordered" evidence="5">
    <location>
        <begin position="292"/>
        <end position="328"/>
    </location>
</feature>
<evidence type="ECO:0000256" key="1">
    <source>
        <dbReference type="ARBA" id="ARBA00022664"/>
    </source>
</evidence>
<feature type="region of interest" description="Disordered" evidence="5">
    <location>
        <begin position="371"/>
        <end position="498"/>
    </location>
</feature>
<dbReference type="PROSITE" id="PS50102">
    <property type="entry name" value="RRM"/>
    <property type="match status" value="1"/>
</dbReference>
<feature type="compositionally biased region" description="Basic residues" evidence="5">
    <location>
        <begin position="11"/>
        <end position="20"/>
    </location>
</feature>
<feature type="compositionally biased region" description="Basic and acidic residues" evidence="5">
    <location>
        <begin position="1514"/>
        <end position="1523"/>
    </location>
</feature>
<evidence type="ECO:0000313" key="7">
    <source>
        <dbReference type="EMBL" id="CBN78049.1"/>
    </source>
</evidence>
<feature type="compositionally biased region" description="Low complexity" evidence="5">
    <location>
        <begin position="770"/>
        <end position="783"/>
    </location>
</feature>
<evidence type="ECO:0000256" key="5">
    <source>
        <dbReference type="SAM" id="MobiDB-lite"/>
    </source>
</evidence>
<reference evidence="7 8" key="1">
    <citation type="journal article" date="2010" name="Nature">
        <title>The Ectocarpus genome and the independent evolution of multicellularity in brown algae.</title>
        <authorList>
            <person name="Cock J.M."/>
            <person name="Sterck L."/>
            <person name="Rouze P."/>
            <person name="Scornet D."/>
            <person name="Allen A.E."/>
            <person name="Amoutzias G."/>
            <person name="Anthouard V."/>
            <person name="Artiguenave F."/>
            <person name="Aury J.M."/>
            <person name="Badger J.H."/>
            <person name="Beszteri B."/>
            <person name="Billiau K."/>
            <person name="Bonnet E."/>
            <person name="Bothwell J.H."/>
            <person name="Bowler C."/>
            <person name="Boyen C."/>
            <person name="Brownlee C."/>
            <person name="Carrano C.J."/>
            <person name="Charrier B."/>
            <person name="Cho G.Y."/>
            <person name="Coelho S.M."/>
            <person name="Collen J."/>
            <person name="Corre E."/>
            <person name="Da Silva C."/>
            <person name="Delage L."/>
            <person name="Delaroque N."/>
            <person name="Dittami S.M."/>
            <person name="Doulbeau S."/>
            <person name="Elias M."/>
            <person name="Farnham G."/>
            <person name="Gachon C.M."/>
            <person name="Gschloessl B."/>
            <person name="Heesch S."/>
            <person name="Jabbari K."/>
            <person name="Jubin C."/>
            <person name="Kawai H."/>
            <person name="Kimura K."/>
            <person name="Kloareg B."/>
            <person name="Kupper F.C."/>
            <person name="Lang D."/>
            <person name="Le Bail A."/>
            <person name="Leblanc C."/>
            <person name="Lerouge P."/>
            <person name="Lohr M."/>
            <person name="Lopez P.J."/>
            <person name="Martens C."/>
            <person name="Maumus F."/>
            <person name="Michel G."/>
            <person name="Miranda-Saavedra D."/>
            <person name="Morales J."/>
            <person name="Moreau H."/>
            <person name="Motomura T."/>
            <person name="Nagasato C."/>
            <person name="Napoli C.A."/>
            <person name="Nelson D.R."/>
            <person name="Nyvall-Collen P."/>
            <person name="Peters A.F."/>
            <person name="Pommier C."/>
            <person name="Potin P."/>
            <person name="Poulain J."/>
            <person name="Quesneville H."/>
            <person name="Read B."/>
            <person name="Rensing S.A."/>
            <person name="Ritter A."/>
            <person name="Rousvoal S."/>
            <person name="Samanta M."/>
            <person name="Samson G."/>
            <person name="Schroeder D.C."/>
            <person name="Segurens B."/>
            <person name="Strittmatter M."/>
            <person name="Tonon T."/>
            <person name="Tregear J.W."/>
            <person name="Valentin K."/>
            <person name="von Dassow P."/>
            <person name="Yamagishi T."/>
            <person name="Van de Peer Y."/>
            <person name="Wincker P."/>
        </authorList>
    </citation>
    <scope>NUCLEOTIDE SEQUENCE [LARGE SCALE GENOMIC DNA]</scope>
    <source>
        <strain evidence="8">Ec32 / CCAP1310/4</strain>
    </source>
</reference>
<dbReference type="EMBL" id="FN649740">
    <property type="protein sequence ID" value="CBN78049.1"/>
    <property type="molecule type" value="Genomic_DNA"/>
</dbReference>
<feature type="domain" description="RRM" evidence="6">
    <location>
        <begin position="1832"/>
        <end position="1912"/>
    </location>
</feature>
<keyword evidence="3" id="KW-0508">mRNA splicing</keyword>
<dbReference type="Gene3D" id="1.20.920.60">
    <property type="match status" value="1"/>
</dbReference>
<feature type="compositionally biased region" description="Low complexity" evidence="5">
    <location>
        <begin position="815"/>
        <end position="824"/>
    </location>
</feature>
<feature type="compositionally biased region" description="Low complexity" evidence="5">
    <location>
        <begin position="886"/>
        <end position="898"/>
    </location>
</feature>
<evidence type="ECO:0000259" key="6">
    <source>
        <dbReference type="PROSITE" id="PS50102"/>
    </source>
</evidence>
<feature type="compositionally biased region" description="Polar residues" evidence="5">
    <location>
        <begin position="1194"/>
        <end position="1206"/>
    </location>
</feature>
<dbReference type="InterPro" id="IPR035979">
    <property type="entry name" value="RBD_domain_sf"/>
</dbReference>
<proteinExistence type="predicted"/>
<evidence type="ECO:0000256" key="3">
    <source>
        <dbReference type="ARBA" id="ARBA00023187"/>
    </source>
</evidence>
<dbReference type="SMART" id="SM00360">
    <property type="entry name" value="RRM"/>
    <property type="match status" value="2"/>
</dbReference>
<feature type="region of interest" description="Disordered" evidence="5">
    <location>
        <begin position="1704"/>
        <end position="1766"/>
    </location>
</feature>
<feature type="compositionally biased region" description="Acidic residues" evidence="5">
    <location>
        <begin position="1404"/>
        <end position="1420"/>
    </location>
</feature>
<feature type="region of interest" description="Disordered" evidence="5">
    <location>
        <begin position="767"/>
        <end position="1268"/>
    </location>
</feature>
<dbReference type="GO" id="GO:0006397">
    <property type="term" value="P:mRNA processing"/>
    <property type="evidence" value="ECO:0007669"/>
    <property type="project" value="UniProtKB-KW"/>
</dbReference>
<feature type="compositionally biased region" description="Low complexity" evidence="5">
    <location>
        <begin position="399"/>
        <end position="409"/>
    </location>
</feature>
<evidence type="ECO:0000256" key="4">
    <source>
        <dbReference type="PROSITE-ProRule" id="PRU00176"/>
    </source>
</evidence>
<dbReference type="InterPro" id="IPR012677">
    <property type="entry name" value="Nucleotide-bd_a/b_plait_sf"/>
</dbReference>
<dbReference type="OrthoDB" id="207419at2759"/>
<name>D8LTD9_ECTSI</name>
<feature type="compositionally biased region" description="Acidic residues" evidence="5">
    <location>
        <begin position="1095"/>
        <end position="1107"/>
    </location>
</feature>
<dbReference type="InterPro" id="IPR000504">
    <property type="entry name" value="RRM_dom"/>
</dbReference>
<dbReference type="Gene3D" id="3.30.70.330">
    <property type="match status" value="1"/>
</dbReference>
<dbReference type="PANTHER" id="PTHR23139">
    <property type="entry name" value="RNA-BINDING PROTEIN"/>
    <property type="match status" value="1"/>
</dbReference>
<gene>
    <name evidence="7" type="ORF">Esi_0082_0079</name>
</gene>
<evidence type="ECO:0000256" key="2">
    <source>
        <dbReference type="ARBA" id="ARBA00022884"/>
    </source>
</evidence>
<accession>D8LTD9</accession>